<keyword evidence="3" id="KW-0813">Transport</keyword>
<dbReference type="InterPro" id="IPR003445">
    <property type="entry name" value="Cat_transpt"/>
</dbReference>
<evidence type="ECO:0000256" key="4">
    <source>
        <dbReference type="ARBA" id="ARBA00022475"/>
    </source>
</evidence>
<dbReference type="EMBL" id="LNQE01001162">
    <property type="protein sequence ID" value="KUG20631.1"/>
    <property type="molecule type" value="Genomic_DNA"/>
</dbReference>
<evidence type="ECO:0000256" key="3">
    <source>
        <dbReference type="ARBA" id="ARBA00022448"/>
    </source>
</evidence>
<comment type="subcellular location">
    <subcellularLocation>
        <location evidence="1">Cell membrane</location>
        <topology evidence="1">Multi-pass membrane protein</topology>
    </subcellularLocation>
</comment>
<feature type="transmembrane region" description="Helical" evidence="9">
    <location>
        <begin position="323"/>
        <end position="340"/>
    </location>
</feature>
<organism evidence="10">
    <name type="scientific">hydrocarbon metagenome</name>
    <dbReference type="NCBI Taxonomy" id="938273"/>
    <lineage>
        <taxon>unclassified sequences</taxon>
        <taxon>metagenomes</taxon>
        <taxon>ecological metagenomes</taxon>
    </lineage>
</organism>
<feature type="transmembrane region" description="Helical" evidence="9">
    <location>
        <begin position="238"/>
        <end position="257"/>
    </location>
</feature>
<sequence length="487" mass="52953">MALAGIVSSIAADLGEIFLYIGMISYLPLLVALFFHEISMLGPMATAPVAFTLIGLLLMRIKKAEIEIPLSVALGSVALIWLVSSLVGALPFVFGLGMPYTSSVFEAMSGWTSTGLSLMPSVDDAPRTLLFWRSLTQWLGGIGIVALTTAVASHSSLTHFRLYRSEGRSEAFMPSVVATAMAMWRIYVLLTLLGVGLILLSGVPLWDAVNIAMTAIATGGFSVHSAGIMYYRNPLLEVLIIPIMIAGALPFKVYYLMYHRKRLGLFGDAQAHLLIALILFGSMVAMYDLIVLTSTATMDALRQSLFTITSAATCTGFNNADPFLWPSVTVLFISLFMLIGGSSGSTAGGIKLSRVILSYEMLIWWFRRLYSSPRAHRALRHEGKPIEHRIAEYEISKNALIVVIFVLAVFVATLVVLHFDPSGTLSSSDVLFDVISAMSNVGLSTGYVNPGMSTASQWMFIFLMWFGRLEVIPVMVVVVGLYRAITG</sequence>
<comment type="caution">
    <text evidence="10">The sequence shown here is derived from an EMBL/GenBank/DDBJ whole genome shotgun (WGS) entry which is preliminary data.</text>
</comment>
<keyword evidence="5 9" id="KW-0812">Transmembrane</keyword>
<dbReference type="AlphaFoldDB" id="A0A0W8FIE9"/>
<protein>
    <submittedName>
        <fullName evidence="10">Potassium uptake protein trkh</fullName>
    </submittedName>
</protein>
<name>A0A0W8FIE9_9ZZZZ</name>
<feature type="transmembrane region" description="Helical" evidence="9">
    <location>
        <begin position="71"/>
        <end position="94"/>
    </location>
</feature>
<dbReference type="GO" id="GO:0005886">
    <property type="term" value="C:plasma membrane"/>
    <property type="evidence" value="ECO:0007669"/>
    <property type="project" value="UniProtKB-SubCell"/>
</dbReference>
<dbReference type="GO" id="GO:0008324">
    <property type="term" value="F:monoatomic cation transmembrane transporter activity"/>
    <property type="evidence" value="ECO:0007669"/>
    <property type="project" value="InterPro"/>
</dbReference>
<accession>A0A0W8FIE9</accession>
<feature type="transmembrane region" description="Helical" evidence="9">
    <location>
        <begin position="184"/>
        <end position="205"/>
    </location>
</feature>
<dbReference type="PANTHER" id="PTHR32024:SF2">
    <property type="entry name" value="TRK SYSTEM POTASSIUM UPTAKE PROTEIN TRKG-RELATED"/>
    <property type="match status" value="1"/>
</dbReference>
<feature type="transmembrane region" description="Helical" evidence="9">
    <location>
        <begin position="458"/>
        <end position="482"/>
    </location>
</feature>
<evidence type="ECO:0000256" key="8">
    <source>
        <dbReference type="ARBA" id="ARBA00023136"/>
    </source>
</evidence>
<dbReference type="Pfam" id="PF02386">
    <property type="entry name" value="TrkH"/>
    <property type="match status" value="1"/>
</dbReference>
<dbReference type="GO" id="GO:0030001">
    <property type="term" value="P:metal ion transport"/>
    <property type="evidence" value="ECO:0007669"/>
    <property type="project" value="UniProtKB-ARBA"/>
</dbReference>
<evidence type="ECO:0000256" key="2">
    <source>
        <dbReference type="ARBA" id="ARBA00009137"/>
    </source>
</evidence>
<keyword evidence="4" id="KW-1003">Cell membrane</keyword>
<evidence type="ECO:0000256" key="6">
    <source>
        <dbReference type="ARBA" id="ARBA00022989"/>
    </source>
</evidence>
<evidence type="ECO:0000256" key="1">
    <source>
        <dbReference type="ARBA" id="ARBA00004651"/>
    </source>
</evidence>
<evidence type="ECO:0000256" key="9">
    <source>
        <dbReference type="SAM" id="Phobius"/>
    </source>
</evidence>
<evidence type="ECO:0000313" key="10">
    <source>
        <dbReference type="EMBL" id="KUG20631.1"/>
    </source>
</evidence>
<feature type="transmembrane region" description="Helical" evidence="9">
    <location>
        <begin position="41"/>
        <end position="59"/>
    </location>
</feature>
<evidence type="ECO:0000256" key="7">
    <source>
        <dbReference type="ARBA" id="ARBA00023065"/>
    </source>
</evidence>
<keyword evidence="8 9" id="KW-0472">Membrane</keyword>
<reference evidence="10" key="1">
    <citation type="journal article" date="2015" name="Proc. Natl. Acad. Sci. U.S.A.">
        <title>Networks of energetic and metabolic interactions define dynamics in microbial communities.</title>
        <authorList>
            <person name="Embree M."/>
            <person name="Liu J.K."/>
            <person name="Al-Bassam M.M."/>
            <person name="Zengler K."/>
        </authorList>
    </citation>
    <scope>NUCLEOTIDE SEQUENCE</scope>
</reference>
<gene>
    <name evidence="10" type="ORF">ASZ90_009622</name>
</gene>
<comment type="similarity">
    <text evidence="2">Belongs to the TrkH potassium transport family.</text>
</comment>
<proteinExistence type="inferred from homology"/>
<feature type="transmembrane region" description="Helical" evidence="9">
    <location>
        <begin position="138"/>
        <end position="163"/>
    </location>
</feature>
<dbReference type="PANTHER" id="PTHR32024">
    <property type="entry name" value="TRK SYSTEM POTASSIUM UPTAKE PROTEIN TRKG-RELATED"/>
    <property type="match status" value="1"/>
</dbReference>
<feature type="transmembrane region" description="Helical" evidence="9">
    <location>
        <begin position="399"/>
        <end position="419"/>
    </location>
</feature>
<feature type="transmembrane region" description="Helical" evidence="9">
    <location>
        <begin position="269"/>
        <end position="292"/>
    </location>
</feature>
<evidence type="ECO:0000256" key="5">
    <source>
        <dbReference type="ARBA" id="ARBA00022692"/>
    </source>
</evidence>
<keyword evidence="6 9" id="KW-1133">Transmembrane helix</keyword>
<keyword evidence="7" id="KW-0406">Ion transport</keyword>